<gene>
    <name evidence="2" type="ORF">DM868_07595</name>
</gene>
<feature type="transmembrane region" description="Helical" evidence="1">
    <location>
        <begin position="579"/>
        <end position="599"/>
    </location>
</feature>
<feature type="transmembrane region" description="Helical" evidence="1">
    <location>
        <begin position="539"/>
        <end position="558"/>
    </location>
</feature>
<feature type="transmembrane region" description="Helical" evidence="1">
    <location>
        <begin position="6"/>
        <end position="28"/>
    </location>
</feature>
<dbReference type="NCBIfam" id="TIGR03662">
    <property type="entry name" value="Chlor_Arch_YYY"/>
    <property type="match status" value="1"/>
</dbReference>
<feature type="transmembrane region" description="Helical" evidence="1">
    <location>
        <begin position="59"/>
        <end position="76"/>
    </location>
</feature>
<evidence type="ECO:0000313" key="2">
    <source>
        <dbReference type="EMBL" id="TKR26344.1"/>
    </source>
</evidence>
<feature type="transmembrane region" description="Helical" evidence="1">
    <location>
        <begin position="473"/>
        <end position="490"/>
    </location>
</feature>
<dbReference type="PANTHER" id="PTHR10790">
    <property type="entry name" value="TPR-DOMAIN CONTAINING PROTEIN"/>
    <property type="match status" value="1"/>
</dbReference>
<feature type="transmembrane region" description="Helical" evidence="1">
    <location>
        <begin position="423"/>
        <end position="439"/>
    </location>
</feature>
<dbReference type="OrthoDB" id="313199at2157"/>
<feature type="transmembrane region" description="Helical" evidence="1">
    <location>
        <begin position="341"/>
        <end position="361"/>
    </location>
</feature>
<keyword evidence="1" id="KW-0472">Membrane</keyword>
<dbReference type="EMBL" id="QKNX01000002">
    <property type="protein sequence ID" value="TKR26344.1"/>
    <property type="molecule type" value="Genomic_DNA"/>
</dbReference>
<dbReference type="AlphaFoldDB" id="A0A4U5JBV3"/>
<keyword evidence="1" id="KW-0812">Transmembrane</keyword>
<comment type="caution">
    <text evidence="2">The sequence shown here is derived from an EMBL/GenBank/DDBJ whole genome shotgun (WGS) entry which is preliminary data.</text>
</comment>
<dbReference type="Proteomes" id="UP000308037">
    <property type="component" value="Unassembled WGS sequence"/>
</dbReference>
<feature type="transmembrane region" description="Helical" evidence="1">
    <location>
        <begin position="174"/>
        <end position="196"/>
    </location>
</feature>
<accession>A0A4U5JBV3</accession>
<sequence>MEYGLVVLWLATYLVLGALALPLSATIFRQFRGAGSAFAIPVALVTIAVLGYLVGHLAFGVPALIAGVAVLGGSSLRFGDPDRTEWRSYAEVAVVFTLAFSLMISIRAASPAIAPLPIAAGEKFLDYGLLRTILRSAALPPEDMWFAGESVQYYYGGQLLTALLTILTGTAPRFAYNLALSGFYAALVTAAYGLTGAIAADHGAPRRLAAVIGAFFVGLAGNLYTAVQVAAWLLPSSVVTALGVAPDSELLAWTPSSFFYWDSSRIIDGTINEFPLFAWLNGDLHAHMLTTPFTLLIAALCYSYWQTPETDTGRRRALLLLTAPVAGFLAIANTWDFPVAGGLVFLTVAFAPADPATLLPTRLATRFSTRSGVHEELRRDGLSLLGAVFVLVVGGLSVAPFWLSSASTRSIGFLPPRSDLGPLLIVHGGFLLLFVPYLTGRIVDEFEDRSSSWAVATAAAVAVGAIAAWTAGFAALALFGPILLAAWLCLRNRTDLGFETVLLLGGLGLALVVEFVYVVEPQQRGTGLERLNTVFKVYSQLWVLWSPAAGVIAARLAADRLPGSASAVRSIDATRWRSIGTVIVAIAVVFTGLYAGLAIPAQVGDDPIGSDGATLDGEAYLDARYAGEAAAIAWIDDRDGQPTIVTAAPGGYQWVPEDGEGASAPASLTGVPTVLGWFHEAQYRGSEPYEDRLADVRTIYEGNVERQSALLDRYDVEYIYVGPAERASYELSVEDHPRLTPAFEDGDVIVYAYEAT</sequence>
<organism evidence="2 3">
    <name type="scientific">Natronomonas salsuginis</name>
    <dbReference type="NCBI Taxonomy" id="2217661"/>
    <lineage>
        <taxon>Archaea</taxon>
        <taxon>Methanobacteriati</taxon>
        <taxon>Methanobacteriota</taxon>
        <taxon>Stenosarchaea group</taxon>
        <taxon>Halobacteria</taxon>
        <taxon>Halobacteriales</taxon>
        <taxon>Natronomonadaceae</taxon>
        <taxon>Natronomonas</taxon>
    </lineage>
</organism>
<reference evidence="2 3" key="1">
    <citation type="submission" date="2019-04" db="EMBL/GenBank/DDBJ databases">
        <title>Natronomonas sp. F20-122 a newhaloarchaeon isolated from a saline saltern of Isla Bacuta, Huelva, Spain.</title>
        <authorList>
            <person name="Duran-Viseras A."/>
            <person name="Sanchez-Porro C."/>
            <person name="Ventosa A."/>
        </authorList>
    </citation>
    <scope>NUCLEOTIDE SEQUENCE [LARGE SCALE GENOMIC DNA]</scope>
    <source>
        <strain evidence="2 3">F20-122</strain>
    </source>
</reference>
<evidence type="ECO:0000256" key="1">
    <source>
        <dbReference type="SAM" id="Phobius"/>
    </source>
</evidence>
<feature type="transmembrane region" description="Helical" evidence="1">
    <location>
        <begin position="284"/>
        <end position="305"/>
    </location>
</feature>
<feature type="transmembrane region" description="Helical" evidence="1">
    <location>
        <begin position="382"/>
        <end position="403"/>
    </location>
</feature>
<feature type="transmembrane region" description="Helical" evidence="1">
    <location>
        <begin position="502"/>
        <end position="519"/>
    </location>
</feature>
<keyword evidence="1" id="KW-1133">Transmembrane helix</keyword>
<dbReference type="RefSeq" id="WP_137276260.1">
    <property type="nucleotide sequence ID" value="NZ_QKNX01000002.1"/>
</dbReference>
<feature type="transmembrane region" description="Helical" evidence="1">
    <location>
        <begin position="317"/>
        <end position="335"/>
    </location>
</feature>
<name>A0A4U5JBV3_9EURY</name>
<evidence type="ECO:0000313" key="3">
    <source>
        <dbReference type="Proteomes" id="UP000308037"/>
    </source>
</evidence>
<dbReference type="Pfam" id="PF10060">
    <property type="entry name" value="DUF2298"/>
    <property type="match status" value="1"/>
</dbReference>
<feature type="transmembrane region" description="Helical" evidence="1">
    <location>
        <begin position="88"/>
        <end position="106"/>
    </location>
</feature>
<feature type="transmembrane region" description="Helical" evidence="1">
    <location>
        <begin position="451"/>
        <end position="467"/>
    </location>
</feature>
<protein>
    <recommendedName>
        <fullName evidence="4">DUF2298 domain-containing protein</fullName>
    </recommendedName>
</protein>
<dbReference type="InterPro" id="IPR018746">
    <property type="entry name" value="DUF2298"/>
</dbReference>
<evidence type="ECO:0008006" key="4">
    <source>
        <dbReference type="Google" id="ProtNLM"/>
    </source>
</evidence>
<keyword evidence="3" id="KW-1185">Reference proteome</keyword>
<proteinExistence type="predicted"/>
<dbReference type="PANTHER" id="PTHR10790:SF51">
    <property type="entry name" value="TETRATRICOPEPTIDE REPEAT PROTEIN"/>
    <property type="match status" value="1"/>
</dbReference>
<feature type="transmembrane region" description="Helical" evidence="1">
    <location>
        <begin position="35"/>
        <end position="53"/>
    </location>
</feature>
<feature type="transmembrane region" description="Helical" evidence="1">
    <location>
        <begin position="208"/>
        <end position="234"/>
    </location>
</feature>